<dbReference type="InterPro" id="IPR015897">
    <property type="entry name" value="CHK_kinase-like"/>
</dbReference>
<dbReference type="Pfam" id="PF02958">
    <property type="entry name" value="EcKL"/>
    <property type="match status" value="1"/>
</dbReference>
<dbReference type="Proteomes" id="UP000816034">
    <property type="component" value="Unassembled WGS sequence"/>
</dbReference>
<reference evidence="2 3" key="1">
    <citation type="journal article" date="2018" name="BMC Genomics">
        <title>The genome of Naegleria lovaniensis, the basis for a comparative approach to unravel pathogenicity factors of the human pathogenic amoeba N. fowleri.</title>
        <authorList>
            <person name="Liechti N."/>
            <person name="Schurch N."/>
            <person name="Bruggmann R."/>
            <person name="Wittwer M."/>
        </authorList>
    </citation>
    <scope>NUCLEOTIDE SEQUENCE [LARGE SCALE GENOMIC DNA]</scope>
    <source>
        <strain evidence="2 3">ATCC 30569</strain>
    </source>
</reference>
<sequence>MFQKDQLLNQLANCTHSQSLSTNNFLLSDYTILNKENSSGYLGKILYLQHKTQHDSSCILKMVPSAPKSDITVQNDDQESNNLIQTIMLNSVQIHKRECFFYSELLPMIHRLQLLNQDEILFPKMYQYYIEEENGKAFPRGGGFIVMENLLCENVQTVAHCDELTIRGLSSQEFIRTLKSLSKFHAISFHPELRYKIDQAQQLMDQHGNQQLLNNKLYEESIEGEFSKIFTEYALNLLSTKFKDQEFISYVNQSKVFRSLGKPLEFYQELIEKLDSLWNVYDLDSKNSPLLSVLCHGDFWLNNVLFLQHQQHSPQQSTLAFIDFQWVHIGPLFRDLFYFIYSSSELDIYLLLSDERKKQEFLLQHYFSILQEWFEKYKDNSESLVNVDTILNFMEQANTLKRLGLKQFILSFEIFLDSAQRVNQTEYWLNAIDRLLLVFHDCALV</sequence>
<organism evidence="2 3">
    <name type="scientific">Naegleria lovaniensis</name>
    <name type="common">Amoeba</name>
    <dbReference type="NCBI Taxonomy" id="51637"/>
    <lineage>
        <taxon>Eukaryota</taxon>
        <taxon>Discoba</taxon>
        <taxon>Heterolobosea</taxon>
        <taxon>Tetramitia</taxon>
        <taxon>Eutetramitia</taxon>
        <taxon>Vahlkampfiidae</taxon>
        <taxon>Naegleria</taxon>
    </lineage>
</organism>
<dbReference type="Gene3D" id="3.90.1200.10">
    <property type="match status" value="1"/>
</dbReference>
<feature type="domain" description="CHK kinase-like" evidence="1">
    <location>
        <begin position="145"/>
        <end position="376"/>
    </location>
</feature>
<dbReference type="RefSeq" id="XP_044546629.1">
    <property type="nucleotide sequence ID" value="XM_044697479.1"/>
</dbReference>
<keyword evidence="3" id="KW-1185">Reference proteome</keyword>
<dbReference type="PANTHER" id="PTHR11012:SF30">
    <property type="entry name" value="PROTEIN KINASE-LIKE DOMAIN-CONTAINING"/>
    <property type="match status" value="1"/>
</dbReference>
<comment type="caution">
    <text evidence="2">The sequence shown here is derived from an EMBL/GenBank/DDBJ whole genome shotgun (WGS) entry which is preliminary data.</text>
</comment>
<dbReference type="AlphaFoldDB" id="A0AA88GL24"/>
<protein>
    <recommendedName>
        <fullName evidence="1">CHK kinase-like domain-containing protein</fullName>
    </recommendedName>
</protein>
<gene>
    <name evidence="2" type="ORF">C9374_007506</name>
</gene>
<dbReference type="GeneID" id="68099960"/>
<evidence type="ECO:0000313" key="2">
    <source>
        <dbReference type="EMBL" id="KAG2379367.1"/>
    </source>
</evidence>
<dbReference type="InterPro" id="IPR004119">
    <property type="entry name" value="EcKL"/>
</dbReference>
<proteinExistence type="predicted"/>
<name>A0AA88GL24_NAELO</name>
<evidence type="ECO:0000313" key="3">
    <source>
        <dbReference type="Proteomes" id="UP000816034"/>
    </source>
</evidence>
<evidence type="ECO:0000259" key="1">
    <source>
        <dbReference type="SMART" id="SM00587"/>
    </source>
</evidence>
<accession>A0AA88GL24</accession>
<dbReference type="SMART" id="SM00587">
    <property type="entry name" value="CHK"/>
    <property type="match status" value="1"/>
</dbReference>
<dbReference type="PANTHER" id="PTHR11012">
    <property type="entry name" value="PROTEIN KINASE-LIKE DOMAIN-CONTAINING"/>
    <property type="match status" value="1"/>
</dbReference>
<dbReference type="InterPro" id="IPR011009">
    <property type="entry name" value="Kinase-like_dom_sf"/>
</dbReference>
<dbReference type="SUPFAM" id="SSF56112">
    <property type="entry name" value="Protein kinase-like (PK-like)"/>
    <property type="match status" value="1"/>
</dbReference>
<dbReference type="EMBL" id="PYSW02000029">
    <property type="protein sequence ID" value="KAG2379367.1"/>
    <property type="molecule type" value="Genomic_DNA"/>
</dbReference>